<sequence length="172" mass="19746">MVEQGEFRQDLFYRLNVIHLSPIPLRERPEDISLLAQHFLQKFSAENGKEMIELDASTLAALESYSWPGNVRELANAIERAVIMSTGFIMFPDDLPEHLLQRHSTENSTQRNSDPIHTSEQGQSLKESMKAYERELICVALANNQGNRVQTARVLGISRRALMYKLQEYNIE</sequence>
<keyword evidence="1" id="KW-0547">Nucleotide-binding</keyword>
<evidence type="ECO:0000256" key="6">
    <source>
        <dbReference type="ARBA" id="ARBA00023159"/>
    </source>
</evidence>
<evidence type="ECO:0000313" key="11">
    <source>
        <dbReference type="Proteomes" id="UP000373449"/>
    </source>
</evidence>
<keyword evidence="4" id="KW-0805">Transcription regulation</keyword>
<dbReference type="AlphaFoldDB" id="A0A484ZLW1"/>
<evidence type="ECO:0000256" key="7">
    <source>
        <dbReference type="ARBA" id="ARBA00023163"/>
    </source>
</evidence>
<keyword evidence="2" id="KW-0067">ATP-binding</keyword>
<dbReference type="SUPFAM" id="SSF52540">
    <property type="entry name" value="P-loop containing nucleoside triphosphate hydrolases"/>
    <property type="match status" value="1"/>
</dbReference>
<dbReference type="FunFam" id="1.10.8.60:FF:000014">
    <property type="entry name" value="DNA-binding transcriptional regulator NtrC"/>
    <property type="match status" value="1"/>
</dbReference>
<keyword evidence="5" id="KW-0238">DNA-binding</keyword>
<evidence type="ECO:0000313" key="10">
    <source>
        <dbReference type="EMBL" id="VFS46729.1"/>
    </source>
</evidence>
<dbReference type="PROSITE" id="PS50045">
    <property type="entry name" value="SIGMA54_INTERACT_4"/>
    <property type="match status" value="1"/>
</dbReference>
<dbReference type="InterPro" id="IPR027417">
    <property type="entry name" value="P-loop_NTPase"/>
</dbReference>
<evidence type="ECO:0000256" key="8">
    <source>
        <dbReference type="SAM" id="MobiDB-lite"/>
    </source>
</evidence>
<keyword evidence="6" id="KW-0010">Activator</keyword>
<dbReference type="InterPro" id="IPR025944">
    <property type="entry name" value="Sigma_54_int_dom_CS"/>
</dbReference>
<dbReference type="PROSITE" id="PS00688">
    <property type="entry name" value="SIGMA54_INTERACT_3"/>
    <property type="match status" value="1"/>
</dbReference>
<dbReference type="PANTHER" id="PTHR32071:SF117">
    <property type="entry name" value="PTS-DEPENDENT DIHYDROXYACETONE KINASE OPERON REGULATORY PROTEIN-RELATED"/>
    <property type="match status" value="1"/>
</dbReference>
<dbReference type="Pfam" id="PF02954">
    <property type="entry name" value="HTH_8"/>
    <property type="match status" value="1"/>
</dbReference>
<proteinExistence type="predicted"/>
<accession>A0A484ZLW1</accession>
<feature type="region of interest" description="Disordered" evidence="8">
    <location>
        <begin position="103"/>
        <end position="125"/>
    </location>
</feature>
<dbReference type="Gene3D" id="1.10.10.60">
    <property type="entry name" value="Homeodomain-like"/>
    <property type="match status" value="1"/>
</dbReference>
<evidence type="ECO:0000256" key="5">
    <source>
        <dbReference type="ARBA" id="ARBA00023125"/>
    </source>
</evidence>
<dbReference type="SUPFAM" id="SSF46689">
    <property type="entry name" value="Homeodomain-like"/>
    <property type="match status" value="1"/>
</dbReference>
<dbReference type="GO" id="GO:0043565">
    <property type="term" value="F:sequence-specific DNA binding"/>
    <property type="evidence" value="ECO:0007669"/>
    <property type="project" value="InterPro"/>
</dbReference>
<evidence type="ECO:0000259" key="9">
    <source>
        <dbReference type="PROSITE" id="PS50045"/>
    </source>
</evidence>
<evidence type="ECO:0000256" key="4">
    <source>
        <dbReference type="ARBA" id="ARBA00023015"/>
    </source>
</evidence>
<dbReference type="PANTHER" id="PTHR32071">
    <property type="entry name" value="TRANSCRIPTIONAL REGULATORY PROTEIN"/>
    <property type="match status" value="1"/>
</dbReference>
<dbReference type="InterPro" id="IPR002197">
    <property type="entry name" value="HTH_Fis"/>
</dbReference>
<keyword evidence="7" id="KW-0804">Transcription</keyword>
<dbReference type="InterPro" id="IPR002078">
    <property type="entry name" value="Sigma_54_int"/>
</dbReference>
<dbReference type="PRINTS" id="PR01590">
    <property type="entry name" value="HTHFIS"/>
</dbReference>
<dbReference type="RefSeq" id="WP_368659056.1">
    <property type="nucleotide sequence ID" value="NZ_CAADJA010000002.1"/>
</dbReference>
<dbReference type="GO" id="GO:0006355">
    <property type="term" value="P:regulation of DNA-templated transcription"/>
    <property type="evidence" value="ECO:0007669"/>
    <property type="project" value="InterPro"/>
</dbReference>
<gene>
    <name evidence="10" type="primary">zraR_3</name>
    <name evidence="10" type="ORF">NCTC12282_01647</name>
</gene>
<evidence type="ECO:0000256" key="1">
    <source>
        <dbReference type="ARBA" id="ARBA00022741"/>
    </source>
</evidence>
<dbReference type="EMBL" id="CAADJA010000002">
    <property type="protein sequence ID" value="VFS46729.1"/>
    <property type="molecule type" value="Genomic_DNA"/>
</dbReference>
<dbReference type="InterPro" id="IPR058031">
    <property type="entry name" value="AAA_lid_NorR"/>
</dbReference>
<evidence type="ECO:0000256" key="2">
    <source>
        <dbReference type="ARBA" id="ARBA00022840"/>
    </source>
</evidence>
<dbReference type="Pfam" id="PF25601">
    <property type="entry name" value="AAA_lid_14"/>
    <property type="match status" value="1"/>
</dbReference>
<dbReference type="GO" id="GO:0000160">
    <property type="term" value="P:phosphorelay signal transduction system"/>
    <property type="evidence" value="ECO:0007669"/>
    <property type="project" value="UniProtKB-KW"/>
</dbReference>
<dbReference type="Proteomes" id="UP000373449">
    <property type="component" value="Unassembled WGS sequence"/>
</dbReference>
<feature type="domain" description="Sigma-54 factor interaction" evidence="9">
    <location>
        <begin position="1"/>
        <end position="83"/>
    </location>
</feature>
<evidence type="ECO:0000256" key="3">
    <source>
        <dbReference type="ARBA" id="ARBA00023012"/>
    </source>
</evidence>
<keyword evidence="3" id="KW-0902">Two-component regulatory system</keyword>
<reference evidence="10 11" key="1">
    <citation type="submission" date="2019-03" db="EMBL/GenBank/DDBJ databases">
        <authorList>
            <consortium name="Pathogen Informatics"/>
        </authorList>
    </citation>
    <scope>NUCLEOTIDE SEQUENCE [LARGE SCALE GENOMIC DNA]</scope>
    <source>
        <strain evidence="10 11">NCTC12282</strain>
    </source>
</reference>
<protein>
    <submittedName>
        <fullName evidence="10">Transcriptional regulatory protein ZraR</fullName>
    </submittedName>
</protein>
<organism evidence="10 11">
    <name type="scientific">Budvicia aquatica</name>
    <dbReference type="NCBI Taxonomy" id="82979"/>
    <lineage>
        <taxon>Bacteria</taxon>
        <taxon>Pseudomonadati</taxon>
        <taxon>Pseudomonadota</taxon>
        <taxon>Gammaproteobacteria</taxon>
        <taxon>Enterobacterales</taxon>
        <taxon>Budviciaceae</taxon>
        <taxon>Budvicia</taxon>
    </lineage>
</organism>
<dbReference type="InterPro" id="IPR009057">
    <property type="entry name" value="Homeodomain-like_sf"/>
</dbReference>
<dbReference type="GO" id="GO:0005524">
    <property type="term" value="F:ATP binding"/>
    <property type="evidence" value="ECO:0007669"/>
    <property type="project" value="UniProtKB-KW"/>
</dbReference>
<feature type="compositionally biased region" description="Polar residues" evidence="8">
    <location>
        <begin position="106"/>
        <end position="125"/>
    </location>
</feature>
<name>A0A484ZLW1_9GAMM</name>
<dbReference type="Gene3D" id="1.10.8.60">
    <property type="match status" value="1"/>
</dbReference>